<reference evidence="3" key="1">
    <citation type="submission" date="2021-01" db="EMBL/GenBank/DDBJ databases">
        <authorList>
            <person name="Corre E."/>
            <person name="Pelletier E."/>
            <person name="Niang G."/>
            <person name="Scheremetjew M."/>
            <person name="Finn R."/>
            <person name="Kale V."/>
            <person name="Holt S."/>
            <person name="Cochrane G."/>
            <person name="Meng A."/>
            <person name="Brown T."/>
            <person name="Cohen L."/>
        </authorList>
    </citation>
    <scope>NUCLEOTIDE SEQUENCE</scope>
    <source>
        <strain evidence="3">CCMP127</strain>
    </source>
</reference>
<dbReference type="PROSITE" id="PS00170">
    <property type="entry name" value="CSA_PPIASE_1"/>
    <property type="match status" value="1"/>
</dbReference>
<dbReference type="GO" id="GO:0061630">
    <property type="term" value="F:ubiquitin protein ligase activity"/>
    <property type="evidence" value="ECO:0007669"/>
    <property type="project" value="TreeGrafter"/>
</dbReference>
<dbReference type="GO" id="GO:0000209">
    <property type="term" value="P:protein polyubiquitination"/>
    <property type="evidence" value="ECO:0007669"/>
    <property type="project" value="TreeGrafter"/>
</dbReference>
<accession>A0A7S3L6H7</accession>
<dbReference type="InterPro" id="IPR002130">
    <property type="entry name" value="Cyclophilin-type_PPIase_dom"/>
</dbReference>
<dbReference type="GO" id="GO:0006457">
    <property type="term" value="P:protein folding"/>
    <property type="evidence" value="ECO:0007669"/>
    <property type="project" value="InterPro"/>
</dbReference>
<dbReference type="SUPFAM" id="SSF57850">
    <property type="entry name" value="RING/U-box"/>
    <property type="match status" value="1"/>
</dbReference>
<feature type="region of interest" description="Disordered" evidence="1">
    <location>
        <begin position="212"/>
        <end position="241"/>
    </location>
</feature>
<dbReference type="AlphaFoldDB" id="A0A7S3L6H7"/>
<feature type="region of interest" description="Disordered" evidence="1">
    <location>
        <begin position="1"/>
        <end position="34"/>
    </location>
</feature>
<organism evidence="3">
    <name type="scientific">Amphora coffeiformis</name>
    <dbReference type="NCBI Taxonomy" id="265554"/>
    <lineage>
        <taxon>Eukaryota</taxon>
        <taxon>Sar</taxon>
        <taxon>Stramenopiles</taxon>
        <taxon>Ochrophyta</taxon>
        <taxon>Bacillariophyta</taxon>
        <taxon>Bacillariophyceae</taxon>
        <taxon>Bacillariophycidae</taxon>
        <taxon>Thalassiophysales</taxon>
        <taxon>Catenulaceae</taxon>
        <taxon>Amphora</taxon>
    </lineage>
</organism>
<name>A0A7S3L6H7_9STRA</name>
<dbReference type="PRINTS" id="PR00153">
    <property type="entry name" value="CSAPPISMRASE"/>
</dbReference>
<dbReference type="GO" id="GO:0003755">
    <property type="term" value="F:peptidyl-prolyl cis-trans isomerase activity"/>
    <property type="evidence" value="ECO:0007669"/>
    <property type="project" value="InterPro"/>
</dbReference>
<dbReference type="InterPro" id="IPR013083">
    <property type="entry name" value="Znf_RING/FYVE/PHD"/>
</dbReference>
<dbReference type="PANTHER" id="PTHR45625">
    <property type="entry name" value="PEPTIDYL-PROLYL CIS-TRANS ISOMERASE-RELATED"/>
    <property type="match status" value="1"/>
</dbReference>
<dbReference type="PROSITE" id="PS50072">
    <property type="entry name" value="CSA_PPIASE_2"/>
    <property type="match status" value="1"/>
</dbReference>
<dbReference type="GO" id="GO:0071013">
    <property type="term" value="C:catalytic step 2 spliceosome"/>
    <property type="evidence" value="ECO:0007669"/>
    <property type="project" value="TreeGrafter"/>
</dbReference>
<protein>
    <recommendedName>
        <fullName evidence="2">PPIase cyclophilin-type domain-containing protein</fullName>
    </recommendedName>
</protein>
<dbReference type="InterPro" id="IPR044666">
    <property type="entry name" value="Cyclophilin_A-like"/>
</dbReference>
<feature type="compositionally biased region" description="Low complexity" evidence="1">
    <location>
        <begin position="490"/>
        <end position="500"/>
    </location>
</feature>
<dbReference type="EMBL" id="HBIM01010586">
    <property type="protein sequence ID" value="CAE0411515.1"/>
    <property type="molecule type" value="Transcribed_RNA"/>
</dbReference>
<dbReference type="Gene3D" id="2.40.100.10">
    <property type="entry name" value="Cyclophilin-like"/>
    <property type="match status" value="1"/>
</dbReference>
<gene>
    <name evidence="3" type="ORF">ACOF00016_LOCUS8845</name>
</gene>
<dbReference type="SUPFAM" id="SSF50891">
    <property type="entry name" value="Cyclophilin-like"/>
    <property type="match status" value="1"/>
</dbReference>
<evidence type="ECO:0000259" key="2">
    <source>
        <dbReference type="PROSITE" id="PS50072"/>
    </source>
</evidence>
<dbReference type="InterPro" id="IPR029000">
    <property type="entry name" value="Cyclophilin-like_dom_sf"/>
</dbReference>
<dbReference type="Pfam" id="PF00160">
    <property type="entry name" value="Pro_isomerase"/>
    <property type="match status" value="1"/>
</dbReference>
<feature type="domain" description="PPIase cyclophilin-type" evidence="2">
    <location>
        <begin position="307"/>
        <end position="451"/>
    </location>
</feature>
<dbReference type="InterPro" id="IPR020892">
    <property type="entry name" value="Cyclophilin-type_PPIase_CS"/>
</dbReference>
<evidence type="ECO:0000256" key="1">
    <source>
        <dbReference type="SAM" id="MobiDB-lite"/>
    </source>
</evidence>
<dbReference type="Gene3D" id="3.30.40.10">
    <property type="entry name" value="Zinc/RING finger domain, C3HC4 (zinc finger)"/>
    <property type="match status" value="1"/>
</dbReference>
<dbReference type="PANTHER" id="PTHR45625:SF1">
    <property type="entry name" value="RING-TYPE E3 UBIQUITIN-PROTEIN LIGASE PPIL2"/>
    <property type="match status" value="1"/>
</dbReference>
<feature type="region of interest" description="Disordered" evidence="1">
    <location>
        <begin position="471"/>
        <end position="541"/>
    </location>
</feature>
<evidence type="ECO:0000313" key="3">
    <source>
        <dbReference type="EMBL" id="CAE0411515.1"/>
    </source>
</evidence>
<proteinExistence type="predicted"/>
<sequence>MVKRQKEKQYQSASEHRANAAIRSGGGGGSSSGMPRRSLPFGHCGLTLQPFETAVCHPDNPSILYESSAILPFVLKWKRDPCTGKPCTSADLVTLVLERNEEEDCWQCPILSKAFKDHSKIIAIRQGQIAHVYSYQAYKTLNVQAKNYTDLQTGEPFDPAKDVLVLRDPEHPNVTAIEDFYYIQHAEEFPDDTKSQADIAHSATATRILARLEKQKSSSTTGSPTAKKRPAAEIKSSSSSKDEPIILAQDVTGVAHTISAGAASFTSTGMTLNTSNALRPATAQEILDSQCRMLASLKQKGYVRLITNVGNMVVEVHADIVPRTATNFLGLCAAKRYDGTKFHRLIPGFMIQGGKSTGGEETSLWGEPFRDEFNNRLKHDARGVVAMANAGPDTNKQQFYICFGKCPHLDRKHSVFGQVVRGLDILDQMEHVGSDIADKPNTRLIIERTEIIANPVETAQVKEKARIAKLQQKRQKSKKNDNSVKKPKTSDTTAAATDSAIGKYLQNRLAPGKTSESSILTPPPPKSAPKKKSTFGNFSGW</sequence>